<dbReference type="AlphaFoldDB" id="A0A951UEC1"/>
<reference evidence="2" key="1">
    <citation type="submission" date="2021-05" db="EMBL/GenBank/DDBJ databases">
        <authorList>
            <person name="Pietrasiak N."/>
            <person name="Ward R."/>
            <person name="Stajich J.E."/>
            <person name="Kurbessoian T."/>
        </authorList>
    </citation>
    <scope>NUCLEOTIDE SEQUENCE</scope>
    <source>
        <strain evidence="2">JT2-VF2</strain>
    </source>
</reference>
<organism evidence="2 3">
    <name type="scientific">Mojavia pulchra JT2-VF2</name>
    <dbReference type="NCBI Taxonomy" id="287848"/>
    <lineage>
        <taxon>Bacteria</taxon>
        <taxon>Bacillati</taxon>
        <taxon>Cyanobacteriota</taxon>
        <taxon>Cyanophyceae</taxon>
        <taxon>Nostocales</taxon>
        <taxon>Nostocaceae</taxon>
    </lineage>
</organism>
<protein>
    <submittedName>
        <fullName evidence="2">Tetratricopeptide repeat protein</fullName>
    </submittedName>
</protein>
<proteinExistence type="predicted"/>
<feature type="repeat" description="TPR" evidence="1">
    <location>
        <begin position="41"/>
        <end position="74"/>
    </location>
</feature>
<gene>
    <name evidence="2" type="ORF">KME32_01690</name>
</gene>
<dbReference type="EMBL" id="JAHHHN010000001">
    <property type="protein sequence ID" value="MBW4559861.1"/>
    <property type="molecule type" value="Genomic_DNA"/>
</dbReference>
<reference evidence="2" key="2">
    <citation type="journal article" date="2022" name="Microbiol. Resour. Announc.">
        <title>Metagenome Sequencing to Explore Phylogenomics of Terrestrial Cyanobacteria.</title>
        <authorList>
            <person name="Ward R.D."/>
            <person name="Stajich J.E."/>
            <person name="Johansen J.R."/>
            <person name="Huntemann M."/>
            <person name="Clum A."/>
            <person name="Foster B."/>
            <person name="Foster B."/>
            <person name="Roux S."/>
            <person name="Palaniappan K."/>
            <person name="Varghese N."/>
            <person name="Mukherjee S."/>
            <person name="Reddy T.B.K."/>
            <person name="Daum C."/>
            <person name="Copeland A."/>
            <person name="Chen I.A."/>
            <person name="Ivanova N.N."/>
            <person name="Kyrpides N.C."/>
            <person name="Shapiro N."/>
            <person name="Eloe-Fadrosh E.A."/>
            <person name="Pietrasiak N."/>
        </authorList>
    </citation>
    <scope>NUCLEOTIDE SEQUENCE</scope>
    <source>
        <strain evidence="2">JT2-VF2</strain>
    </source>
</reference>
<accession>A0A951UEC1</accession>
<dbReference type="PROSITE" id="PS50005">
    <property type="entry name" value="TPR"/>
    <property type="match status" value="1"/>
</dbReference>
<evidence type="ECO:0000313" key="3">
    <source>
        <dbReference type="Proteomes" id="UP000715781"/>
    </source>
</evidence>
<evidence type="ECO:0000256" key="1">
    <source>
        <dbReference type="PROSITE-ProRule" id="PRU00339"/>
    </source>
</evidence>
<dbReference type="InterPro" id="IPR019734">
    <property type="entry name" value="TPR_rpt"/>
</dbReference>
<dbReference type="SMART" id="SM00028">
    <property type="entry name" value="TPR"/>
    <property type="match status" value="2"/>
</dbReference>
<name>A0A951UEC1_9NOST</name>
<evidence type="ECO:0000313" key="2">
    <source>
        <dbReference type="EMBL" id="MBW4559861.1"/>
    </source>
</evidence>
<keyword evidence="1" id="KW-0802">TPR repeat</keyword>
<sequence length="169" mass="19822">MSIDKMRPSPKGNLPLQDWLVPVLYQQEPYTPFVPKKTSAAREYHHLGIVAQEQRQFDVAVDYYQKTYKVFEQFRDWRKASQTLGKWGRVLEAQENYAEALQIYISTLAIDLEHNEEWLGSDINDLARMLQQLGESQFQTIWREATGKECAGEYHKAIWAARDRLETEP</sequence>
<dbReference type="Proteomes" id="UP000715781">
    <property type="component" value="Unassembled WGS sequence"/>
</dbReference>
<dbReference type="Gene3D" id="1.25.40.10">
    <property type="entry name" value="Tetratricopeptide repeat domain"/>
    <property type="match status" value="1"/>
</dbReference>
<dbReference type="SUPFAM" id="SSF48452">
    <property type="entry name" value="TPR-like"/>
    <property type="match status" value="1"/>
</dbReference>
<comment type="caution">
    <text evidence="2">The sequence shown here is derived from an EMBL/GenBank/DDBJ whole genome shotgun (WGS) entry which is preliminary data.</text>
</comment>
<dbReference type="InterPro" id="IPR011990">
    <property type="entry name" value="TPR-like_helical_dom_sf"/>
</dbReference>